<keyword evidence="2" id="KW-1185">Reference proteome</keyword>
<protein>
    <submittedName>
        <fullName evidence="1">Uncharacterized protein</fullName>
    </submittedName>
</protein>
<organism evidence="1 2">
    <name type="scientific">Paxillus rubicundulus Ve08.2h10</name>
    <dbReference type="NCBI Taxonomy" id="930991"/>
    <lineage>
        <taxon>Eukaryota</taxon>
        <taxon>Fungi</taxon>
        <taxon>Dikarya</taxon>
        <taxon>Basidiomycota</taxon>
        <taxon>Agaricomycotina</taxon>
        <taxon>Agaricomycetes</taxon>
        <taxon>Agaricomycetidae</taxon>
        <taxon>Boletales</taxon>
        <taxon>Paxilineae</taxon>
        <taxon>Paxillaceae</taxon>
        <taxon>Paxillus</taxon>
    </lineage>
</organism>
<accession>A0A0D0CMI0</accession>
<dbReference type="InParanoid" id="A0A0D0CMI0"/>
<sequence>LINTGKAENAVQVTKALQDIKNHPISSQVVCCHFEKSGIEGCGEEKTPSFFQVWKEWLDFVSYTVSQQVNSAPLEPTPDQLCLSCLIKSAFLLLHPSA</sequence>
<evidence type="ECO:0000313" key="2">
    <source>
        <dbReference type="Proteomes" id="UP000054538"/>
    </source>
</evidence>
<gene>
    <name evidence="1" type="ORF">PAXRUDRAFT_181908</name>
</gene>
<proteinExistence type="predicted"/>
<reference evidence="2" key="2">
    <citation type="submission" date="2015-01" db="EMBL/GenBank/DDBJ databases">
        <title>Evolutionary Origins and Diversification of the Mycorrhizal Mutualists.</title>
        <authorList>
            <consortium name="DOE Joint Genome Institute"/>
            <consortium name="Mycorrhizal Genomics Consortium"/>
            <person name="Kohler A."/>
            <person name="Kuo A."/>
            <person name="Nagy L.G."/>
            <person name="Floudas D."/>
            <person name="Copeland A."/>
            <person name="Barry K.W."/>
            <person name="Cichocki N."/>
            <person name="Veneault-Fourrey C."/>
            <person name="LaButti K."/>
            <person name="Lindquist E.A."/>
            <person name="Lipzen A."/>
            <person name="Lundell T."/>
            <person name="Morin E."/>
            <person name="Murat C."/>
            <person name="Riley R."/>
            <person name="Ohm R."/>
            <person name="Sun H."/>
            <person name="Tunlid A."/>
            <person name="Henrissat B."/>
            <person name="Grigoriev I.V."/>
            <person name="Hibbett D.S."/>
            <person name="Martin F."/>
        </authorList>
    </citation>
    <scope>NUCLEOTIDE SEQUENCE [LARGE SCALE GENOMIC DNA]</scope>
    <source>
        <strain evidence="2">Ve08.2h10</strain>
    </source>
</reference>
<feature type="non-terminal residue" evidence="1">
    <location>
        <position position="1"/>
    </location>
</feature>
<dbReference type="Proteomes" id="UP000054538">
    <property type="component" value="Unassembled WGS sequence"/>
</dbReference>
<dbReference type="EMBL" id="KN831680">
    <property type="protein sequence ID" value="KIK71776.1"/>
    <property type="molecule type" value="Genomic_DNA"/>
</dbReference>
<dbReference type="AlphaFoldDB" id="A0A0D0CMI0"/>
<evidence type="ECO:0000313" key="1">
    <source>
        <dbReference type="EMBL" id="KIK71776.1"/>
    </source>
</evidence>
<reference evidence="1 2" key="1">
    <citation type="submission" date="2014-04" db="EMBL/GenBank/DDBJ databases">
        <authorList>
            <consortium name="DOE Joint Genome Institute"/>
            <person name="Kuo A."/>
            <person name="Kohler A."/>
            <person name="Jargeat P."/>
            <person name="Nagy L.G."/>
            <person name="Floudas D."/>
            <person name="Copeland A."/>
            <person name="Barry K.W."/>
            <person name="Cichocki N."/>
            <person name="Veneault-Fourrey C."/>
            <person name="LaButti K."/>
            <person name="Lindquist E.A."/>
            <person name="Lipzen A."/>
            <person name="Lundell T."/>
            <person name="Morin E."/>
            <person name="Murat C."/>
            <person name="Sun H."/>
            <person name="Tunlid A."/>
            <person name="Henrissat B."/>
            <person name="Grigoriev I.V."/>
            <person name="Hibbett D.S."/>
            <person name="Martin F."/>
            <person name="Nordberg H.P."/>
            <person name="Cantor M.N."/>
            <person name="Hua S.X."/>
        </authorList>
    </citation>
    <scope>NUCLEOTIDE SEQUENCE [LARGE SCALE GENOMIC DNA]</scope>
    <source>
        <strain evidence="1 2">Ve08.2h10</strain>
    </source>
</reference>
<dbReference type="HOGENOM" id="CLU_2339230_0_0_1"/>
<name>A0A0D0CMI0_9AGAM</name>